<dbReference type="InterPro" id="IPR036410">
    <property type="entry name" value="HSP_DnaJ_Cys-rich_dom_sf"/>
</dbReference>
<protein>
    <submittedName>
        <fullName evidence="1">Uncharacterized protein</fullName>
    </submittedName>
</protein>
<dbReference type="OrthoDB" id="3398186at2"/>
<sequence>MTPTLSALATLALPALPITLSYVATCVLQPFKTCRACHGTGTLRSPLINTTRLCPHCHATGLRLRLGRHLYNHTRRLTHRRNHH</sequence>
<proteinExistence type="predicted"/>
<reference evidence="2" key="1">
    <citation type="submission" date="2016-10" db="EMBL/GenBank/DDBJ databases">
        <authorList>
            <person name="Varghese N."/>
            <person name="Submissions S."/>
        </authorList>
    </citation>
    <scope>NUCLEOTIDE SEQUENCE [LARGE SCALE GENOMIC DNA]</scope>
    <source>
        <strain evidence="2">DSM 46732</strain>
    </source>
</reference>
<organism evidence="1 2">
    <name type="scientific">Actinopolyspora xinjiangensis</name>
    <dbReference type="NCBI Taxonomy" id="405564"/>
    <lineage>
        <taxon>Bacteria</taxon>
        <taxon>Bacillati</taxon>
        <taxon>Actinomycetota</taxon>
        <taxon>Actinomycetes</taxon>
        <taxon>Actinopolysporales</taxon>
        <taxon>Actinopolysporaceae</taxon>
        <taxon>Actinopolyspora</taxon>
    </lineage>
</organism>
<dbReference type="Proteomes" id="UP000199497">
    <property type="component" value="Unassembled WGS sequence"/>
</dbReference>
<keyword evidence="2" id="KW-1185">Reference proteome</keyword>
<dbReference type="Gene3D" id="6.20.20.10">
    <property type="match status" value="1"/>
</dbReference>
<dbReference type="SUPFAM" id="SSF57938">
    <property type="entry name" value="DnaJ/Hsp40 cysteine-rich domain"/>
    <property type="match status" value="1"/>
</dbReference>
<dbReference type="AlphaFoldDB" id="A0A1H0WAU1"/>
<accession>A0A1H0WAU1</accession>
<evidence type="ECO:0000313" key="2">
    <source>
        <dbReference type="Proteomes" id="UP000199497"/>
    </source>
</evidence>
<evidence type="ECO:0000313" key="1">
    <source>
        <dbReference type="EMBL" id="SDP87899.1"/>
    </source>
</evidence>
<dbReference type="STRING" id="405564.SAMN04487905_111148"/>
<name>A0A1H0WAU1_9ACTN</name>
<gene>
    <name evidence="1" type="ORF">SAMN04487905_111148</name>
</gene>
<dbReference type="EMBL" id="FNJR01000011">
    <property type="protein sequence ID" value="SDP87899.1"/>
    <property type="molecule type" value="Genomic_DNA"/>
</dbReference>